<gene>
    <name evidence="1" type="ORF">ACMD2_10209</name>
</gene>
<sequence>NLSNPKIRGAIVFHGQGPKLFDYSIRLNHTWAFSGFPDVKTIMDLQQVVDSLVILMAQQTGNNITAEIRELRQSHSSVVQSDVGSSWTRFFPANISIAPFPTREYTDDEFQSIVKDVMGVL</sequence>
<reference evidence="1 2" key="1">
    <citation type="journal article" date="2016" name="DNA Res.">
        <title>The draft genome of MD-2 pineapple using hybrid error correction of long reads.</title>
        <authorList>
            <person name="Redwan R.M."/>
            <person name="Saidin A."/>
            <person name="Kumar S.V."/>
        </authorList>
    </citation>
    <scope>NUCLEOTIDE SEQUENCE [LARGE SCALE GENOMIC DNA]</scope>
    <source>
        <strain evidence="2">cv. MD2</strain>
        <tissue evidence="1">Leaf</tissue>
    </source>
</reference>
<name>A0A199VZF6_ANACO</name>
<evidence type="ECO:0000313" key="2">
    <source>
        <dbReference type="Proteomes" id="UP000092600"/>
    </source>
</evidence>
<feature type="non-terminal residue" evidence="1">
    <location>
        <position position="121"/>
    </location>
</feature>
<feature type="non-terminal residue" evidence="1">
    <location>
        <position position="1"/>
    </location>
</feature>
<accession>A0A199VZF6</accession>
<organism evidence="1 2">
    <name type="scientific">Ananas comosus</name>
    <name type="common">Pineapple</name>
    <name type="synonym">Ananas ananas</name>
    <dbReference type="NCBI Taxonomy" id="4615"/>
    <lineage>
        <taxon>Eukaryota</taxon>
        <taxon>Viridiplantae</taxon>
        <taxon>Streptophyta</taxon>
        <taxon>Embryophyta</taxon>
        <taxon>Tracheophyta</taxon>
        <taxon>Spermatophyta</taxon>
        <taxon>Magnoliopsida</taxon>
        <taxon>Liliopsida</taxon>
        <taxon>Poales</taxon>
        <taxon>Bromeliaceae</taxon>
        <taxon>Bromelioideae</taxon>
        <taxon>Ananas</taxon>
    </lineage>
</organism>
<dbReference type="STRING" id="4615.A0A199VZF6"/>
<comment type="caution">
    <text evidence="1">The sequence shown here is derived from an EMBL/GenBank/DDBJ whole genome shotgun (WGS) entry which is preliminary data.</text>
</comment>
<protein>
    <submittedName>
        <fullName evidence="1">ABC transporter A family member 1</fullName>
    </submittedName>
</protein>
<proteinExistence type="predicted"/>
<dbReference type="Proteomes" id="UP000092600">
    <property type="component" value="Unassembled WGS sequence"/>
</dbReference>
<dbReference type="EMBL" id="LSRQ01000510">
    <property type="protein sequence ID" value="OAY82376.1"/>
    <property type="molecule type" value="Genomic_DNA"/>
</dbReference>
<dbReference type="AlphaFoldDB" id="A0A199VZF6"/>
<evidence type="ECO:0000313" key="1">
    <source>
        <dbReference type="EMBL" id="OAY82376.1"/>
    </source>
</evidence>